<proteinExistence type="predicted"/>
<dbReference type="PANTHER" id="PTHR40277:SF1">
    <property type="entry name" value="BLL5419 PROTEIN"/>
    <property type="match status" value="1"/>
</dbReference>
<protein>
    <submittedName>
        <fullName evidence="7">Flippase-like domain-containing protein</fullName>
    </submittedName>
</protein>
<feature type="transmembrane region" description="Helical" evidence="6">
    <location>
        <begin position="172"/>
        <end position="195"/>
    </location>
</feature>
<reference evidence="7 8" key="1">
    <citation type="journal article" date="2014" name="J. Microbiol.">
        <title>Diaminobutyricibacter tongyongensis gen. nov., sp. nov. and Homoserinibacter gongjuensis gen. nov., sp. nov. belong to the family Microbacteriaceae.</title>
        <authorList>
            <person name="Kim S.J."/>
            <person name="Ahn J.H."/>
            <person name="Weon H.Y."/>
            <person name="Hamada M."/>
            <person name="Suzuki K."/>
            <person name="Kwon S.W."/>
        </authorList>
    </citation>
    <scope>NUCLEOTIDE SEQUENCE [LARGE SCALE GENOMIC DNA]</scope>
    <source>
        <strain evidence="7 8">NBRC 108724</strain>
    </source>
</reference>
<feature type="transmembrane region" description="Helical" evidence="6">
    <location>
        <begin position="282"/>
        <end position="307"/>
    </location>
</feature>
<evidence type="ECO:0000313" key="7">
    <source>
        <dbReference type="EMBL" id="NEN04366.1"/>
    </source>
</evidence>
<evidence type="ECO:0000256" key="3">
    <source>
        <dbReference type="ARBA" id="ARBA00022692"/>
    </source>
</evidence>
<evidence type="ECO:0000256" key="1">
    <source>
        <dbReference type="ARBA" id="ARBA00004651"/>
    </source>
</evidence>
<evidence type="ECO:0000256" key="5">
    <source>
        <dbReference type="ARBA" id="ARBA00023136"/>
    </source>
</evidence>
<comment type="subcellular location">
    <subcellularLocation>
        <location evidence="1">Cell membrane</location>
        <topology evidence="1">Multi-pass membrane protein</topology>
    </subcellularLocation>
</comment>
<gene>
    <name evidence="7" type="ORF">G3T36_00630</name>
</gene>
<dbReference type="PANTHER" id="PTHR40277">
    <property type="entry name" value="BLL5419 PROTEIN"/>
    <property type="match status" value="1"/>
</dbReference>
<keyword evidence="3 6" id="KW-0812">Transmembrane</keyword>
<keyword evidence="8" id="KW-1185">Reference proteome</keyword>
<dbReference type="InterPro" id="IPR022791">
    <property type="entry name" value="L-PG_synthase/AglD"/>
</dbReference>
<comment type="caution">
    <text evidence="7">The sequence shown here is derived from an EMBL/GenBank/DDBJ whole genome shotgun (WGS) entry which is preliminary data.</text>
</comment>
<evidence type="ECO:0000256" key="6">
    <source>
        <dbReference type="SAM" id="Phobius"/>
    </source>
</evidence>
<sequence length="325" mass="33360">MAAMTTGFAETGTRERTRTRRLAFARTRWFRLTTQLVLGGGVLVAVVARVGTKPFVHGLLSLDARSIGGAVLLCAVATGASAWRWQFIAGRLGVGLPWTTAVALYYRSQFLNSVLPGGVLGDADRAVTHGRSVDSIGRASRAIVIERSVGQAVQVALALVVLAFFGREFEGIVLAVVGAGLAVLVVPGITAAAASARVRRALRHERDELRAGLGTAAGFIGVAFASAVVVACHVAILAIATNAVGAHVPPDQLVPVALVVLLAASIPFNVGGWGPREGAAGWAFAVAGLGASAGVAASTLYGVLTLISLAPGAIVFMTHRKEESS</sequence>
<evidence type="ECO:0000313" key="8">
    <source>
        <dbReference type="Proteomes" id="UP000474967"/>
    </source>
</evidence>
<feature type="transmembrane region" description="Helical" evidence="6">
    <location>
        <begin position="148"/>
        <end position="166"/>
    </location>
</feature>
<feature type="transmembrane region" description="Helical" evidence="6">
    <location>
        <begin position="29"/>
        <end position="52"/>
    </location>
</feature>
<feature type="transmembrane region" description="Helical" evidence="6">
    <location>
        <begin position="216"/>
        <end position="240"/>
    </location>
</feature>
<feature type="transmembrane region" description="Helical" evidence="6">
    <location>
        <begin position="64"/>
        <end position="83"/>
    </location>
</feature>
<keyword evidence="2" id="KW-1003">Cell membrane</keyword>
<accession>A0A6L9XSR9</accession>
<feature type="transmembrane region" description="Helical" evidence="6">
    <location>
        <begin position="252"/>
        <end position="270"/>
    </location>
</feature>
<dbReference type="Pfam" id="PF03706">
    <property type="entry name" value="LPG_synthase_TM"/>
    <property type="match status" value="1"/>
</dbReference>
<dbReference type="EMBL" id="JAAGWY010000001">
    <property type="protein sequence ID" value="NEN04366.1"/>
    <property type="molecule type" value="Genomic_DNA"/>
</dbReference>
<keyword evidence="5 6" id="KW-0472">Membrane</keyword>
<dbReference type="Proteomes" id="UP000474967">
    <property type="component" value="Unassembled WGS sequence"/>
</dbReference>
<evidence type="ECO:0000256" key="2">
    <source>
        <dbReference type="ARBA" id="ARBA00022475"/>
    </source>
</evidence>
<dbReference type="GO" id="GO:0005886">
    <property type="term" value="C:plasma membrane"/>
    <property type="evidence" value="ECO:0007669"/>
    <property type="project" value="UniProtKB-SubCell"/>
</dbReference>
<name>A0A6L9XSR9_9MICO</name>
<organism evidence="7 8">
    <name type="scientific">Leifsonia tongyongensis</name>
    <dbReference type="NCBI Taxonomy" id="1268043"/>
    <lineage>
        <taxon>Bacteria</taxon>
        <taxon>Bacillati</taxon>
        <taxon>Actinomycetota</taxon>
        <taxon>Actinomycetes</taxon>
        <taxon>Micrococcales</taxon>
        <taxon>Microbacteriaceae</taxon>
        <taxon>Leifsonia</taxon>
    </lineage>
</organism>
<evidence type="ECO:0000256" key="4">
    <source>
        <dbReference type="ARBA" id="ARBA00022989"/>
    </source>
</evidence>
<dbReference type="AlphaFoldDB" id="A0A6L9XSR9"/>
<keyword evidence="4 6" id="KW-1133">Transmembrane helix</keyword>